<dbReference type="Proteomes" id="UP000593572">
    <property type="component" value="Unassembled WGS sequence"/>
</dbReference>
<name>A0A7J8MZQ9_9ROSI</name>
<gene>
    <name evidence="3" type="ORF">Golob_003827</name>
</gene>
<dbReference type="PANTHER" id="PTHR31286:SF153">
    <property type="entry name" value="DUF4283 DOMAIN PROTEIN"/>
    <property type="match status" value="1"/>
</dbReference>
<accession>A0A7J8MZQ9</accession>
<evidence type="ECO:0000313" key="4">
    <source>
        <dbReference type="Proteomes" id="UP000593572"/>
    </source>
</evidence>
<feature type="domain" description="DUF4283" evidence="1">
    <location>
        <begin position="58"/>
        <end position="129"/>
    </location>
</feature>
<feature type="domain" description="Zinc knuckle CX2CX4HX4C" evidence="2">
    <location>
        <begin position="188"/>
        <end position="223"/>
    </location>
</feature>
<sequence length="224" mass="25463">MQGSPDGVIDASSSCGDSDGFWTAISSVSSSPQPVFKRSRSKDQQMRLPSVNRMFVNVLGTFLTSSVVNFQAMRFTLANVWHPTGGVSILDLGVRFYLEVDVESIEQNGPWSFNSHLLLLHRLREGEIPMGVELNWVAFWVLVHDIPHGFMSENVAKQLGNFIGAFLDYDTSFIQSGNMRVMRKRVKLDVRRSLQRRKKFALPNGVSAYVRFEYEKLSLFCFVW</sequence>
<dbReference type="InterPro" id="IPR025836">
    <property type="entry name" value="Zn_knuckle_CX2CX4HX4C"/>
</dbReference>
<evidence type="ECO:0000259" key="2">
    <source>
        <dbReference type="Pfam" id="PF14392"/>
    </source>
</evidence>
<reference evidence="3 4" key="1">
    <citation type="journal article" date="2019" name="Genome Biol. Evol.">
        <title>Insights into the evolution of the New World diploid cottons (Gossypium, subgenus Houzingenia) based on genome sequencing.</title>
        <authorList>
            <person name="Grover C.E."/>
            <person name="Arick M.A. 2nd"/>
            <person name="Thrash A."/>
            <person name="Conover J.L."/>
            <person name="Sanders W.S."/>
            <person name="Peterson D.G."/>
            <person name="Frelichowski J.E."/>
            <person name="Scheffler J.A."/>
            <person name="Scheffler B.E."/>
            <person name="Wendel J.F."/>
        </authorList>
    </citation>
    <scope>NUCLEOTIDE SEQUENCE [LARGE SCALE GENOMIC DNA]</scope>
    <source>
        <strain evidence="3">157</strain>
        <tissue evidence="3">Leaf</tissue>
    </source>
</reference>
<dbReference type="EMBL" id="JABEZX010000011">
    <property type="protein sequence ID" value="MBA0570143.1"/>
    <property type="molecule type" value="Genomic_DNA"/>
</dbReference>
<evidence type="ECO:0000259" key="1">
    <source>
        <dbReference type="Pfam" id="PF14111"/>
    </source>
</evidence>
<organism evidence="3 4">
    <name type="scientific">Gossypium lobatum</name>
    <dbReference type="NCBI Taxonomy" id="34289"/>
    <lineage>
        <taxon>Eukaryota</taxon>
        <taxon>Viridiplantae</taxon>
        <taxon>Streptophyta</taxon>
        <taxon>Embryophyta</taxon>
        <taxon>Tracheophyta</taxon>
        <taxon>Spermatophyta</taxon>
        <taxon>Magnoliopsida</taxon>
        <taxon>eudicotyledons</taxon>
        <taxon>Gunneridae</taxon>
        <taxon>Pentapetalae</taxon>
        <taxon>rosids</taxon>
        <taxon>malvids</taxon>
        <taxon>Malvales</taxon>
        <taxon>Malvaceae</taxon>
        <taxon>Malvoideae</taxon>
        <taxon>Gossypium</taxon>
    </lineage>
</organism>
<dbReference type="InterPro" id="IPR040256">
    <property type="entry name" value="At4g02000-like"/>
</dbReference>
<dbReference type="AlphaFoldDB" id="A0A7J8MZQ9"/>
<comment type="caution">
    <text evidence="3">The sequence shown here is derived from an EMBL/GenBank/DDBJ whole genome shotgun (WGS) entry which is preliminary data.</text>
</comment>
<protein>
    <recommendedName>
        <fullName evidence="5">DUF4283 domain-containing protein</fullName>
    </recommendedName>
</protein>
<dbReference type="PANTHER" id="PTHR31286">
    <property type="entry name" value="GLYCINE-RICH CELL WALL STRUCTURAL PROTEIN 1.8-LIKE"/>
    <property type="match status" value="1"/>
</dbReference>
<dbReference type="Pfam" id="PF14111">
    <property type="entry name" value="DUF4283"/>
    <property type="match status" value="1"/>
</dbReference>
<dbReference type="Pfam" id="PF14392">
    <property type="entry name" value="zf-CCHC_4"/>
    <property type="match status" value="1"/>
</dbReference>
<proteinExistence type="predicted"/>
<evidence type="ECO:0008006" key="5">
    <source>
        <dbReference type="Google" id="ProtNLM"/>
    </source>
</evidence>
<keyword evidence="4" id="KW-1185">Reference proteome</keyword>
<dbReference type="InterPro" id="IPR025558">
    <property type="entry name" value="DUF4283"/>
</dbReference>
<evidence type="ECO:0000313" key="3">
    <source>
        <dbReference type="EMBL" id="MBA0570143.1"/>
    </source>
</evidence>